<sequence length="145" mass="17362">MHLLLKTQVNQSITQVWNGFDRNLFIRLSPPFPPVNLIRFDGCLEGDVVHIKLNFFVMQQDWISLIVDQQTTDSEIYFVDQGTTLPFFLTSWHHRHRLLMNPTGGTLIVDDIVFRTPYKLTDVLLYPFMWLLFVYRKPIYRQRFR</sequence>
<dbReference type="Gene3D" id="3.30.530.20">
    <property type="match status" value="1"/>
</dbReference>
<dbReference type="EMBL" id="JAAFZH010000015">
    <property type="protein sequence ID" value="NDU98118.1"/>
    <property type="molecule type" value="Genomic_DNA"/>
</dbReference>
<dbReference type="RefSeq" id="WP_163954256.1">
    <property type="nucleotide sequence ID" value="NZ_JAAFZH010000015.1"/>
</dbReference>
<accession>A0A6L9LHN8</accession>
<dbReference type="InterPro" id="IPR023393">
    <property type="entry name" value="START-like_dom_sf"/>
</dbReference>
<organism evidence="1 2">
    <name type="scientific">Spirosoma terrae</name>
    <dbReference type="NCBI Taxonomy" id="1968276"/>
    <lineage>
        <taxon>Bacteria</taxon>
        <taxon>Pseudomonadati</taxon>
        <taxon>Bacteroidota</taxon>
        <taxon>Cytophagia</taxon>
        <taxon>Cytophagales</taxon>
        <taxon>Cytophagaceae</taxon>
        <taxon>Spirosoma</taxon>
    </lineage>
</organism>
<evidence type="ECO:0008006" key="3">
    <source>
        <dbReference type="Google" id="ProtNLM"/>
    </source>
</evidence>
<evidence type="ECO:0000313" key="1">
    <source>
        <dbReference type="EMBL" id="NDU98118.1"/>
    </source>
</evidence>
<name>A0A6L9LHN8_9BACT</name>
<dbReference type="AlphaFoldDB" id="A0A6L9LHN8"/>
<proteinExistence type="predicted"/>
<comment type="caution">
    <text evidence="1">The sequence shown here is derived from an EMBL/GenBank/DDBJ whole genome shotgun (WGS) entry which is preliminary data.</text>
</comment>
<evidence type="ECO:0000313" key="2">
    <source>
        <dbReference type="Proteomes" id="UP000474175"/>
    </source>
</evidence>
<keyword evidence="2" id="KW-1185">Reference proteome</keyword>
<protein>
    <recommendedName>
        <fullName evidence="3">SRPBCC family protein</fullName>
    </recommendedName>
</protein>
<reference evidence="1 2" key="1">
    <citation type="submission" date="2020-02" db="EMBL/GenBank/DDBJ databases">
        <title>Draft genome sequence of two Spirosoma agri KCTC 52727 and Spirosoma terrae KCTC 52035.</title>
        <authorList>
            <person name="Rojas J."/>
            <person name="Ambika Manirajan B."/>
            <person name="Suarez C."/>
            <person name="Ratering S."/>
            <person name="Schnell S."/>
        </authorList>
    </citation>
    <scope>NUCLEOTIDE SEQUENCE [LARGE SCALE GENOMIC DNA]</scope>
    <source>
        <strain evidence="1 2">KCTC 52035</strain>
    </source>
</reference>
<dbReference type="Proteomes" id="UP000474175">
    <property type="component" value="Unassembled WGS sequence"/>
</dbReference>
<gene>
    <name evidence="1" type="ORF">GK108_24760</name>
</gene>